<gene>
    <name evidence="2" type="ORF">ASPGLDRAFT_138850</name>
</gene>
<reference evidence="3" key="1">
    <citation type="journal article" date="2017" name="Genome Biol.">
        <title>Comparative genomics reveals high biological diversity and specific adaptations in the industrially and medically important fungal genus Aspergillus.</title>
        <authorList>
            <person name="de Vries R.P."/>
            <person name="Riley R."/>
            <person name="Wiebenga A."/>
            <person name="Aguilar-Osorio G."/>
            <person name="Amillis S."/>
            <person name="Uchima C.A."/>
            <person name="Anderluh G."/>
            <person name="Asadollahi M."/>
            <person name="Askin M."/>
            <person name="Barry K."/>
            <person name="Battaglia E."/>
            <person name="Bayram O."/>
            <person name="Benocci T."/>
            <person name="Braus-Stromeyer S.A."/>
            <person name="Caldana C."/>
            <person name="Canovas D."/>
            <person name="Cerqueira G.C."/>
            <person name="Chen F."/>
            <person name="Chen W."/>
            <person name="Choi C."/>
            <person name="Clum A."/>
            <person name="Dos Santos R.A."/>
            <person name="Damasio A.R."/>
            <person name="Diallinas G."/>
            <person name="Emri T."/>
            <person name="Fekete E."/>
            <person name="Flipphi M."/>
            <person name="Freyberg S."/>
            <person name="Gallo A."/>
            <person name="Gournas C."/>
            <person name="Habgood R."/>
            <person name="Hainaut M."/>
            <person name="Harispe M.L."/>
            <person name="Henrissat B."/>
            <person name="Hilden K.S."/>
            <person name="Hope R."/>
            <person name="Hossain A."/>
            <person name="Karabika E."/>
            <person name="Karaffa L."/>
            <person name="Karanyi Z."/>
            <person name="Krasevec N."/>
            <person name="Kuo A."/>
            <person name="Kusch H."/>
            <person name="LaButti K."/>
            <person name="Lagendijk E.L."/>
            <person name="Lapidus A."/>
            <person name="Levasseur A."/>
            <person name="Lindquist E."/>
            <person name="Lipzen A."/>
            <person name="Logrieco A.F."/>
            <person name="MacCabe A."/>
            <person name="Maekelae M.R."/>
            <person name="Malavazi I."/>
            <person name="Melin P."/>
            <person name="Meyer V."/>
            <person name="Mielnichuk N."/>
            <person name="Miskei M."/>
            <person name="Molnar A.P."/>
            <person name="Mule G."/>
            <person name="Ngan C.Y."/>
            <person name="Orejas M."/>
            <person name="Orosz E."/>
            <person name="Ouedraogo J.P."/>
            <person name="Overkamp K.M."/>
            <person name="Park H.-S."/>
            <person name="Perrone G."/>
            <person name="Piumi F."/>
            <person name="Punt P.J."/>
            <person name="Ram A.F."/>
            <person name="Ramon A."/>
            <person name="Rauscher S."/>
            <person name="Record E."/>
            <person name="Riano-Pachon D.M."/>
            <person name="Robert V."/>
            <person name="Roehrig J."/>
            <person name="Ruller R."/>
            <person name="Salamov A."/>
            <person name="Salih N.S."/>
            <person name="Samson R.A."/>
            <person name="Sandor E."/>
            <person name="Sanguinetti M."/>
            <person name="Schuetze T."/>
            <person name="Sepcic K."/>
            <person name="Shelest E."/>
            <person name="Sherlock G."/>
            <person name="Sophianopoulou V."/>
            <person name="Squina F.M."/>
            <person name="Sun H."/>
            <person name="Susca A."/>
            <person name="Todd R.B."/>
            <person name="Tsang A."/>
            <person name="Unkles S.E."/>
            <person name="van de Wiele N."/>
            <person name="van Rossen-Uffink D."/>
            <person name="Oliveira J.V."/>
            <person name="Vesth T.C."/>
            <person name="Visser J."/>
            <person name="Yu J.-H."/>
            <person name="Zhou M."/>
            <person name="Andersen M.R."/>
            <person name="Archer D.B."/>
            <person name="Baker S.E."/>
            <person name="Benoit I."/>
            <person name="Brakhage A.A."/>
            <person name="Braus G.H."/>
            <person name="Fischer R."/>
            <person name="Frisvad J.C."/>
            <person name="Goldman G.H."/>
            <person name="Houbraken J."/>
            <person name="Oakley B."/>
            <person name="Pocsi I."/>
            <person name="Scazzocchio C."/>
            <person name="Seiboth B."/>
            <person name="vanKuyk P.A."/>
            <person name="Wortman J."/>
            <person name="Dyer P.S."/>
            <person name="Grigoriev I.V."/>
        </authorList>
    </citation>
    <scope>NUCLEOTIDE SEQUENCE [LARGE SCALE GENOMIC DNA]</scope>
    <source>
        <strain evidence="3">CBS 516.65</strain>
    </source>
</reference>
<evidence type="ECO:0000313" key="3">
    <source>
        <dbReference type="Proteomes" id="UP000184300"/>
    </source>
</evidence>
<dbReference type="AlphaFoldDB" id="A0A1L9V3F7"/>
<evidence type="ECO:0000313" key="2">
    <source>
        <dbReference type="EMBL" id="OJJ78474.1"/>
    </source>
</evidence>
<evidence type="ECO:0000256" key="1">
    <source>
        <dbReference type="SAM" id="MobiDB-lite"/>
    </source>
</evidence>
<protein>
    <submittedName>
        <fullName evidence="2">Uncharacterized protein</fullName>
    </submittedName>
</protein>
<dbReference type="OrthoDB" id="4886853at2759"/>
<dbReference type="VEuPathDB" id="FungiDB:ASPGLDRAFT_138850"/>
<feature type="compositionally biased region" description="Polar residues" evidence="1">
    <location>
        <begin position="77"/>
        <end position="88"/>
    </location>
</feature>
<keyword evidence="3" id="KW-1185">Reference proteome</keyword>
<dbReference type="EMBL" id="KV878936">
    <property type="protein sequence ID" value="OJJ78474.1"/>
    <property type="molecule type" value="Genomic_DNA"/>
</dbReference>
<sequence length="133" mass="14945">MPEHLDSIGSWLVRLFTNIFFQPDDIVSSRTFIHGISRGITVRINGNYMTYDEFRDAIEDARAKNYISEQQNDELLESQTDPKGTSGSVAQLSQFTLKDKVTGNVTNSSTVILATIEWAEGKRVLTQLTEVSK</sequence>
<organism evidence="2 3">
    <name type="scientific">Aspergillus glaucus CBS 516.65</name>
    <dbReference type="NCBI Taxonomy" id="1160497"/>
    <lineage>
        <taxon>Eukaryota</taxon>
        <taxon>Fungi</taxon>
        <taxon>Dikarya</taxon>
        <taxon>Ascomycota</taxon>
        <taxon>Pezizomycotina</taxon>
        <taxon>Eurotiomycetes</taxon>
        <taxon>Eurotiomycetidae</taxon>
        <taxon>Eurotiales</taxon>
        <taxon>Aspergillaceae</taxon>
        <taxon>Aspergillus</taxon>
        <taxon>Aspergillus subgen. Aspergillus</taxon>
    </lineage>
</organism>
<name>A0A1L9V3F7_ASPGL</name>
<dbReference type="Proteomes" id="UP000184300">
    <property type="component" value="Unassembled WGS sequence"/>
</dbReference>
<dbReference type="GeneID" id="34457910"/>
<proteinExistence type="predicted"/>
<accession>A0A1L9V3F7</accession>
<dbReference type="RefSeq" id="XP_022395172.1">
    <property type="nucleotide sequence ID" value="XM_022541649.1"/>
</dbReference>
<dbReference type="STRING" id="1160497.A0A1L9V3F7"/>
<feature type="region of interest" description="Disordered" evidence="1">
    <location>
        <begin position="69"/>
        <end position="88"/>
    </location>
</feature>